<dbReference type="Proteomes" id="UP000188604">
    <property type="component" value="Chromosome"/>
</dbReference>
<reference evidence="1 2" key="1">
    <citation type="submission" date="2016-03" db="EMBL/GenBank/DDBJ databases">
        <title>Acetic acid bacteria sequencing.</title>
        <authorList>
            <person name="Brandt J."/>
            <person name="Jakob F."/>
            <person name="Vogel R.F."/>
        </authorList>
    </citation>
    <scope>NUCLEOTIDE SEQUENCE [LARGE SCALE GENOMIC DNA]</scope>
    <source>
        <strain evidence="1 2">NBRC 101099</strain>
    </source>
</reference>
<dbReference type="AlphaFoldDB" id="A0A1U9KNW5"/>
<evidence type="ECO:0000313" key="2">
    <source>
        <dbReference type="Proteomes" id="UP000188604"/>
    </source>
</evidence>
<dbReference type="EMBL" id="CP014691">
    <property type="protein sequence ID" value="AQS87486.1"/>
    <property type="molecule type" value="Genomic_DNA"/>
</dbReference>
<sequence length="129" mass="13640">MLRRIAPAAILAFGLGFSANAAYALPPGATPNLGVGTENLTGISPDNLAGLLNYCVELQYLSYDEGNPPLDGLIAKYKSVNMTGGSMDYATGTAGYMTRNGTRYDMAVLQIDQRKTTCQNAVKAAQPML</sequence>
<organism evidence="1 2">
    <name type="scientific">Neoasaia chiangmaiensis</name>
    <dbReference type="NCBI Taxonomy" id="320497"/>
    <lineage>
        <taxon>Bacteria</taxon>
        <taxon>Pseudomonadati</taxon>
        <taxon>Pseudomonadota</taxon>
        <taxon>Alphaproteobacteria</taxon>
        <taxon>Acetobacterales</taxon>
        <taxon>Acetobacteraceae</taxon>
        <taxon>Neoasaia</taxon>
    </lineage>
</organism>
<dbReference type="OrthoDB" id="7270566at2"/>
<accession>A0A1U9KNW5</accession>
<gene>
    <name evidence="1" type="ORF">A0U93_05530</name>
</gene>
<protein>
    <submittedName>
        <fullName evidence="1">Uncharacterized protein</fullName>
    </submittedName>
</protein>
<dbReference type="RefSeq" id="WP_077806470.1">
    <property type="nucleotide sequence ID" value="NZ_BJXS01000009.1"/>
</dbReference>
<keyword evidence="2" id="KW-1185">Reference proteome</keyword>
<name>A0A1U9KNW5_9PROT</name>
<proteinExistence type="predicted"/>
<dbReference type="KEGG" id="nch:A0U93_05530"/>
<dbReference type="STRING" id="320497.A0U93_05530"/>
<evidence type="ECO:0000313" key="1">
    <source>
        <dbReference type="EMBL" id="AQS87486.1"/>
    </source>
</evidence>